<name>A0ABP0PAS4_9DINO</name>
<dbReference type="InterPro" id="IPR050287">
    <property type="entry name" value="MTA/SAH_deaminase"/>
</dbReference>
<dbReference type="InterPro" id="IPR011989">
    <property type="entry name" value="ARM-like"/>
</dbReference>
<dbReference type="SUPFAM" id="SSF51556">
    <property type="entry name" value="Metallo-dependent hydrolases"/>
    <property type="match status" value="1"/>
</dbReference>
<sequence>MSDPCAKGGILAEKRPRITWFESLQSASSELPALKKGTSGGMTQKLEEATLASAEKIAQEMLENQAEGHTSSSVNTILHTLNLFPEKSGVLQLAKKVGKLKGKGAGSLALPELRALLSKYPEKPQDHDVSNIDECLGKFKVEHLLEALNKCRDQQVLDETKLKAQQALHLHFKLVKDDSDTAREIHDITLYVKQVQALAKEMWADSPLHKWALSHIDAVACGVSFKSLLRDYVDLGPDESTRQLRDSKSTRLSGLVSNALQVHSSLENLQNELAKVASGVEDLCIPGQDIRDQSSSQALEELLQDPIFQTTLERRYQKFAEDISAAVSQIQKLGQGYHDPKSEMSWKKDLANDASLKEILEQAAKTIKQLDPKAIRDAQKAMDQAVKQAVPFFNRSSDLAKNDAGLRSVIKRASIITMDLEVMLSEGTLTEAKGVETMLSFLRHLPQAHVAPATSEAVNAAAAAIFQRAAVWLDEVDEVDFDQLQHVLHLAFWLGSEDEDVALSALGAIERFTLYRSENGATLLQSDVLQVLHRIIGHNRAPELVSEAFTLLFRLCDAPAPAVVPLVTDESDIVRTVVESMTQAPLNMRLQLAGIRLLALCRRHDKTDWPKLRWVYDVYLALLRVSLMGSSMSSPARAPPQVRSILARWIATAEAGQVLEDHVISFENGRILSILPKAEFGSQPDLHLPTHVLIPGLINAHTHTPMSLLRGYADDLPLNEWLFQHIFPTEGKFVFEAPTDEAKEFVKRGSELACYEMLKTGTTVFNDMYFHGDATASVARQAGMKAVLTQAGLLYFGDDAVFTGLVKQNVDFCSGLLASGDSHIRPSLLPHSVYMVPEEKLKEVKAAYDNCGGHVVIHTHLHETKKEIEDVAKTGKSAIEVLDSVGLLNSRTVCAHCVHMTDAEIEVMAARGANVAHCPRSNLKLGSGIAPVADMLKAGVNVCLGTDGASSNNTLDMLTEMLS</sequence>
<dbReference type="InterPro" id="IPR006680">
    <property type="entry name" value="Amidohydro-rel"/>
</dbReference>
<dbReference type="InterPro" id="IPR032466">
    <property type="entry name" value="Metal_Hydrolase"/>
</dbReference>
<dbReference type="InterPro" id="IPR016024">
    <property type="entry name" value="ARM-type_fold"/>
</dbReference>
<reference evidence="3 4" key="1">
    <citation type="submission" date="2024-02" db="EMBL/GenBank/DDBJ databases">
        <authorList>
            <person name="Chen Y."/>
            <person name="Shah S."/>
            <person name="Dougan E. K."/>
            <person name="Thang M."/>
            <person name="Chan C."/>
        </authorList>
    </citation>
    <scope>NUCLEOTIDE SEQUENCE [LARGE SCALE GENOMIC DNA]</scope>
</reference>
<dbReference type="SUPFAM" id="SSF48371">
    <property type="entry name" value="ARM repeat"/>
    <property type="match status" value="1"/>
</dbReference>
<organism evidence="3 4">
    <name type="scientific">Durusdinium trenchii</name>
    <dbReference type="NCBI Taxonomy" id="1381693"/>
    <lineage>
        <taxon>Eukaryota</taxon>
        <taxon>Sar</taxon>
        <taxon>Alveolata</taxon>
        <taxon>Dinophyceae</taxon>
        <taxon>Suessiales</taxon>
        <taxon>Symbiodiniaceae</taxon>
        <taxon>Durusdinium</taxon>
    </lineage>
</organism>
<accession>A0ABP0PAS4</accession>
<comment type="caution">
    <text evidence="3">The sequence shown here is derived from an EMBL/GenBank/DDBJ whole genome shotgun (WGS) entry which is preliminary data.</text>
</comment>
<dbReference type="EMBL" id="CAXAMM010034002">
    <property type="protein sequence ID" value="CAK9072154.1"/>
    <property type="molecule type" value="Genomic_DNA"/>
</dbReference>
<proteinExistence type="predicted"/>
<dbReference type="PANTHER" id="PTHR43794:SF11">
    <property type="entry name" value="AMIDOHYDROLASE-RELATED DOMAIN-CONTAINING PROTEIN"/>
    <property type="match status" value="1"/>
</dbReference>
<gene>
    <name evidence="3" type="ORF">SCF082_LOCUS35544</name>
</gene>
<evidence type="ECO:0000256" key="1">
    <source>
        <dbReference type="ARBA" id="ARBA00022801"/>
    </source>
</evidence>
<feature type="domain" description="Amidohydrolase-related" evidence="2">
    <location>
        <begin position="692"/>
        <end position="961"/>
    </location>
</feature>
<keyword evidence="4" id="KW-1185">Reference proteome</keyword>
<dbReference type="Gene3D" id="1.25.10.10">
    <property type="entry name" value="Leucine-rich Repeat Variant"/>
    <property type="match status" value="1"/>
</dbReference>
<dbReference type="PANTHER" id="PTHR43794">
    <property type="entry name" value="AMINOHYDROLASE SSNA-RELATED"/>
    <property type="match status" value="1"/>
</dbReference>
<evidence type="ECO:0000313" key="3">
    <source>
        <dbReference type="EMBL" id="CAK9072154.1"/>
    </source>
</evidence>
<protein>
    <submittedName>
        <fullName evidence="3">5'-deoxyadenosine deaminase (5'-dA deaminase) (5'-methylthioadenosine deaminase) (MTA deaminase) (Adenosine deaminase) (S-adenosylhomocysteine deaminase) (SAH deaminase)</fullName>
    </submittedName>
</protein>
<dbReference type="Pfam" id="PF01979">
    <property type="entry name" value="Amidohydro_1"/>
    <property type="match status" value="1"/>
</dbReference>
<evidence type="ECO:0000259" key="2">
    <source>
        <dbReference type="Pfam" id="PF01979"/>
    </source>
</evidence>
<dbReference type="Gene3D" id="3.20.20.140">
    <property type="entry name" value="Metal-dependent hydrolases"/>
    <property type="match status" value="1"/>
</dbReference>
<evidence type="ECO:0000313" key="4">
    <source>
        <dbReference type="Proteomes" id="UP001642464"/>
    </source>
</evidence>
<dbReference type="Proteomes" id="UP001642464">
    <property type="component" value="Unassembled WGS sequence"/>
</dbReference>
<keyword evidence="1" id="KW-0378">Hydrolase</keyword>